<gene>
    <name evidence="3" type="ORF">DHEL01_v206476</name>
</gene>
<reference evidence="3" key="1">
    <citation type="submission" date="2017-09" db="EMBL/GenBank/DDBJ databases">
        <title>Polyketide synthases of a Diaporthe helianthi virulent isolate.</title>
        <authorList>
            <person name="Baroncelli R."/>
        </authorList>
    </citation>
    <scope>NUCLEOTIDE SEQUENCE [LARGE SCALE GENOMIC DNA]</scope>
    <source>
        <strain evidence="3">7/96</strain>
    </source>
</reference>
<name>A0A2P5HY06_DIAHE</name>
<keyword evidence="1" id="KW-0175">Coiled coil</keyword>
<feature type="region of interest" description="Disordered" evidence="2">
    <location>
        <begin position="727"/>
        <end position="769"/>
    </location>
</feature>
<dbReference type="EMBL" id="MAVT02000526">
    <property type="protein sequence ID" value="POS75127.1"/>
    <property type="molecule type" value="Genomic_DNA"/>
</dbReference>
<dbReference type="AlphaFoldDB" id="A0A2P5HY06"/>
<dbReference type="OrthoDB" id="76453at2759"/>
<dbReference type="PANTHER" id="PTHR43941:SF1">
    <property type="entry name" value="STRUCTURAL MAINTENANCE OF CHROMOSOMES PROTEIN 2"/>
    <property type="match status" value="1"/>
</dbReference>
<evidence type="ECO:0000256" key="1">
    <source>
        <dbReference type="SAM" id="Coils"/>
    </source>
</evidence>
<feature type="region of interest" description="Disordered" evidence="2">
    <location>
        <begin position="471"/>
        <end position="491"/>
    </location>
</feature>
<feature type="region of interest" description="Disordered" evidence="2">
    <location>
        <begin position="188"/>
        <end position="217"/>
    </location>
</feature>
<organism evidence="3 4">
    <name type="scientific">Diaporthe helianthi</name>
    <dbReference type="NCBI Taxonomy" id="158607"/>
    <lineage>
        <taxon>Eukaryota</taxon>
        <taxon>Fungi</taxon>
        <taxon>Dikarya</taxon>
        <taxon>Ascomycota</taxon>
        <taxon>Pezizomycotina</taxon>
        <taxon>Sordariomycetes</taxon>
        <taxon>Sordariomycetidae</taxon>
        <taxon>Diaporthales</taxon>
        <taxon>Diaporthaceae</taxon>
        <taxon>Diaporthe</taxon>
    </lineage>
</organism>
<proteinExistence type="predicted"/>
<evidence type="ECO:0000256" key="2">
    <source>
        <dbReference type="SAM" id="MobiDB-lite"/>
    </source>
</evidence>
<feature type="compositionally biased region" description="Basic and acidic residues" evidence="2">
    <location>
        <begin position="472"/>
        <end position="491"/>
    </location>
</feature>
<sequence length="863" mass="95804">MAPDTRAKRETRHNATEPATSAGSHDTIGHTTASFGSPKELTIASAQDDMTRMSYISPANVGFDPTAAVAPYERPMAPTPGFDYSPSQVISPVPVKADHHIPGLLITDLLPSSHAPSSCDFGTPKNFAQTPVFGPSPPFVPKTRGRAAFQARCETASPSESSLGRFLKGFSTSSSSTKPSVQPVVRISTPENCDGDAGPVAPASTTNEPTTDEPTTGLPPVATYEPTNEQANAFTAWSLYAVPGNLLADFVSGVLKFSQLDQDGNPVFVKDSDTDSSSQQQASNTHQDVNAVHIPKEESRIFVSMDQLRQEIVGLQEHDEAMEREADKAHQEKARLELQLQEARGTCRKASSDSAIGSDSDDDIRKRAQAEKLKRMQKRLDEANVLANSQHVHIDSLTAERDELIKECHLAHEHKKVLGEQSHALREQIQGLHKENQAMKAQIQQAGNYFISIEDETKQLVSENVRLRQQVRQKDQQNDSLRKTRKSHSDQIKNLQTELEATRAQLGDTIKDTNALRSRSREVSARSEQIEQLKAELEATRAQLGDVIKDNRVLRNKNRENDARSEEVEQLKAELEVTRAQLGDVIKDNRVLRNKNRENDARSEEVEQLKAELEVTCGQLGGIISDNRVLRDKNRENDARSKQVEKLKAELEATRSQLGDTTRDIQVLVHKNKEIKAQRDKVEDLYESLQHDYTVIHRKLREESTVNSVSSTRSEVRSRPLPAIQIKRTAAPTKRTAAPAATSTAASTKASTKAPTEAPTEARTVRASGGALDENELTIRPAYEPIENLKILIGTTESEAASMQRSLDKKIEESKGLLRGYSNRKFERLHQEKIALEKAIHQKTKIIYHQYDLLEFMEKNGSL</sequence>
<evidence type="ECO:0008006" key="5">
    <source>
        <dbReference type="Google" id="ProtNLM"/>
    </source>
</evidence>
<evidence type="ECO:0000313" key="4">
    <source>
        <dbReference type="Proteomes" id="UP000094444"/>
    </source>
</evidence>
<comment type="caution">
    <text evidence="3">The sequence shown here is derived from an EMBL/GenBank/DDBJ whole genome shotgun (WGS) entry which is preliminary data.</text>
</comment>
<keyword evidence="4" id="KW-1185">Reference proteome</keyword>
<dbReference type="STRING" id="158607.A0A2P5HY06"/>
<dbReference type="InParanoid" id="A0A2P5HY06"/>
<feature type="compositionally biased region" description="Low complexity" evidence="2">
    <location>
        <begin position="727"/>
        <end position="762"/>
    </location>
</feature>
<accession>A0A2P5HY06</accession>
<feature type="compositionally biased region" description="Basic and acidic residues" evidence="2">
    <location>
        <begin position="1"/>
        <end position="15"/>
    </location>
</feature>
<protein>
    <recommendedName>
        <fullName evidence="5">Cep57 centrosome microtubule-binding domain-containing protein</fullName>
    </recommendedName>
</protein>
<feature type="region of interest" description="Disordered" evidence="2">
    <location>
        <begin position="266"/>
        <end position="289"/>
    </location>
</feature>
<evidence type="ECO:0000313" key="3">
    <source>
        <dbReference type="EMBL" id="POS75127.1"/>
    </source>
</evidence>
<feature type="coiled-coil region" evidence="1">
    <location>
        <begin position="305"/>
        <end position="386"/>
    </location>
</feature>
<feature type="compositionally biased region" description="Polar residues" evidence="2">
    <location>
        <begin position="17"/>
        <end position="35"/>
    </location>
</feature>
<dbReference type="Proteomes" id="UP000094444">
    <property type="component" value="Unassembled WGS sequence"/>
</dbReference>
<feature type="region of interest" description="Disordered" evidence="2">
    <location>
        <begin position="1"/>
        <end position="40"/>
    </location>
</feature>
<dbReference type="PANTHER" id="PTHR43941">
    <property type="entry name" value="STRUCTURAL MAINTENANCE OF CHROMOSOMES PROTEIN 2"/>
    <property type="match status" value="1"/>
</dbReference>
<feature type="compositionally biased region" description="Low complexity" evidence="2">
    <location>
        <begin position="205"/>
        <end position="216"/>
    </location>
</feature>